<dbReference type="AlphaFoldDB" id="A0A409YWR6"/>
<reference evidence="2 3" key="1">
    <citation type="journal article" date="2018" name="Evol. Lett.">
        <title>Horizontal gene cluster transfer increased hallucinogenic mushroom diversity.</title>
        <authorList>
            <person name="Reynolds H.T."/>
            <person name="Vijayakumar V."/>
            <person name="Gluck-Thaler E."/>
            <person name="Korotkin H.B."/>
            <person name="Matheny P.B."/>
            <person name="Slot J.C."/>
        </authorList>
    </citation>
    <scope>NUCLEOTIDE SEQUENCE [LARGE SCALE GENOMIC DNA]</scope>
    <source>
        <strain evidence="2 3">SRW20</strain>
    </source>
</reference>
<feature type="region of interest" description="Disordered" evidence="1">
    <location>
        <begin position="105"/>
        <end position="228"/>
    </location>
</feature>
<feature type="compositionally biased region" description="Pro residues" evidence="1">
    <location>
        <begin position="138"/>
        <end position="147"/>
    </location>
</feature>
<name>A0A409YWR6_9AGAR</name>
<accession>A0A409YWR6</accession>
<dbReference type="PANTHER" id="PTHR32470:SF2">
    <property type="entry name" value="NADH DEHYDROGENASE [UBIQUINONE] 1 ALPHA SUBCOMPLEX ASSEMBLY FACTOR 2"/>
    <property type="match status" value="1"/>
</dbReference>
<protein>
    <recommendedName>
        <fullName evidence="4">NADH dehydrogenase [ubiquinone] 1 alpha subcomplex subunit</fullName>
    </recommendedName>
</protein>
<feature type="compositionally biased region" description="Polar residues" evidence="1">
    <location>
        <begin position="118"/>
        <end position="137"/>
    </location>
</feature>
<keyword evidence="3" id="KW-1185">Reference proteome</keyword>
<dbReference type="EMBL" id="NHYE01000115">
    <property type="protein sequence ID" value="PPR07476.1"/>
    <property type="molecule type" value="Genomic_DNA"/>
</dbReference>
<dbReference type="OrthoDB" id="10255576at2759"/>
<sequence>MFRTDPQRPKRTVQYYNPEDVWNYIGGGKRLAIQWSAWLTHTRRDPPTLQELEADLRRQQRVLANAAMIEARDRAEAEERLRIRQGDTHRALEEASARAQGLLEHPAAGLKATPPDSPSLQMDTSTKGLSPASTSQPVEPPAKPRVLPPKFLTPATPRKPKAFSNFKLPVLDAEEAATGQGQSNAAPRANSMPEQEQAQSPASPPPAMPSRPPSETESWTPVARRRGS</sequence>
<dbReference type="InParanoid" id="A0A409YWR6"/>
<dbReference type="GO" id="GO:0032981">
    <property type="term" value="P:mitochondrial respiratory chain complex I assembly"/>
    <property type="evidence" value="ECO:0007669"/>
    <property type="project" value="TreeGrafter"/>
</dbReference>
<organism evidence="2 3">
    <name type="scientific">Gymnopilus dilepis</name>
    <dbReference type="NCBI Taxonomy" id="231916"/>
    <lineage>
        <taxon>Eukaryota</taxon>
        <taxon>Fungi</taxon>
        <taxon>Dikarya</taxon>
        <taxon>Basidiomycota</taxon>
        <taxon>Agaricomycotina</taxon>
        <taxon>Agaricomycetes</taxon>
        <taxon>Agaricomycetidae</taxon>
        <taxon>Agaricales</taxon>
        <taxon>Agaricineae</taxon>
        <taxon>Hymenogastraceae</taxon>
        <taxon>Gymnopilus</taxon>
    </lineage>
</organism>
<dbReference type="GO" id="GO:0005739">
    <property type="term" value="C:mitochondrion"/>
    <property type="evidence" value="ECO:0007669"/>
    <property type="project" value="TreeGrafter"/>
</dbReference>
<evidence type="ECO:0008006" key="4">
    <source>
        <dbReference type="Google" id="ProtNLM"/>
    </source>
</evidence>
<dbReference type="PANTHER" id="PTHR32470">
    <property type="entry name" value="ADH DEHYDROGENASE [UBIQUINONE] 1 ALPHA SUBCOMPLEX ASSEMBLY FACTOR 2"/>
    <property type="match status" value="1"/>
</dbReference>
<evidence type="ECO:0000313" key="3">
    <source>
        <dbReference type="Proteomes" id="UP000284706"/>
    </source>
</evidence>
<feature type="compositionally biased region" description="Pro residues" evidence="1">
    <location>
        <begin position="202"/>
        <end position="212"/>
    </location>
</feature>
<dbReference type="InterPro" id="IPR052618">
    <property type="entry name" value="ComplexI_NDUFA12"/>
</dbReference>
<dbReference type="Proteomes" id="UP000284706">
    <property type="component" value="Unassembled WGS sequence"/>
</dbReference>
<comment type="caution">
    <text evidence="2">The sequence shown here is derived from an EMBL/GenBank/DDBJ whole genome shotgun (WGS) entry which is preliminary data.</text>
</comment>
<evidence type="ECO:0000256" key="1">
    <source>
        <dbReference type="SAM" id="MobiDB-lite"/>
    </source>
</evidence>
<gene>
    <name evidence="2" type="ORF">CVT26_013446</name>
</gene>
<evidence type="ECO:0000313" key="2">
    <source>
        <dbReference type="EMBL" id="PPR07476.1"/>
    </source>
</evidence>
<dbReference type="STRING" id="231916.A0A409YWR6"/>
<proteinExistence type="predicted"/>